<accession>A0A1N6GGC8</accession>
<evidence type="ECO:0000256" key="5">
    <source>
        <dbReference type="ARBA" id="ARBA00022729"/>
    </source>
</evidence>
<dbReference type="Gene3D" id="2.40.160.60">
    <property type="entry name" value="Outer membrane protein transport protein (OMPP1/FadL/TodX)"/>
    <property type="match status" value="1"/>
</dbReference>
<dbReference type="EMBL" id="FSRE01000003">
    <property type="protein sequence ID" value="SIO06598.1"/>
    <property type="molecule type" value="Genomic_DNA"/>
</dbReference>
<evidence type="ECO:0000256" key="1">
    <source>
        <dbReference type="ARBA" id="ARBA00004571"/>
    </source>
</evidence>
<gene>
    <name evidence="9" type="ORF">SAMN05443662_1328</name>
</gene>
<evidence type="ECO:0000256" key="2">
    <source>
        <dbReference type="ARBA" id="ARBA00008163"/>
    </source>
</evidence>
<evidence type="ECO:0000256" key="3">
    <source>
        <dbReference type="ARBA" id="ARBA00022452"/>
    </source>
</evidence>
<dbReference type="Pfam" id="PF03349">
    <property type="entry name" value="Toluene_X"/>
    <property type="match status" value="1"/>
</dbReference>
<dbReference type="PANTHER" id="PTHR35093:SF8">
    <property type="entry name" value="OUTER MEMBRANE PROTEIN NMB0088-RELATED"/>
    <property type="match status" value="1"/>
</dbReference>
<keyword evidence="4" id="KW-0812">Transmembrane</keyword>
<protein>
    <submittedName>
        <fullName evidence="9">Long-chain fatty acid transport protein</fullName>
    </submittedName>
</protein>
<evidence type="ECO:0000313" key="10">
    <source>
        <dbReference type="Proteomes" id="UP000198461"/>
    </source>
</evidence>
<evidence type="ECO:0000313" key="9">
    <source>
        <dbReference type="EMBL" id="SIO06598.1"/>
    </source>
</evidence>
<dbReference type="AlphaFoldDB" id="A0A1N6GGC8"/>
<sequence>MMKKTTLALAISAAAMAATPAFATNGDALIGLGAQSRALGGTGTAAFYGSENALTNPALLVKAKKTEISFGGTLFKPSVNTGYPAMNYDHTSKADTNVIPEISIVNPDGGQWAWGIGMFGSAGMGVDHSGEAYLMQARSTLQLMKFVPSIAFNVGNGLSLGGGVVLQYGALDINYKMNADDSADGSQEYNVGSGMDQDFGLGFILGAAFDLNDNLTLGVSYDSPITMTYKGQLSTASQPFVNFGLFPSAMSDKLEQPAVLGAGIAYTTGPWMATVDYKNIKWGDAKGYKEFGWEDQSVVALGVKYTGAGYWLGAGFNHGSNPIKKNSAAGFLTPGTASAAGATLNMFNYLFFPATVENHFTLGGGYKVSSKMTVDAAITYAPEVSDTVSALGFANANDGNPLNNQPVAIDLKTKHSQLGYTVSLRYEF</sequence>
<name>A0A1N6GGC8_9GAMM</name>
<dbReference type="Proteomes" id="UP000198461">
    <property type="component" value="Unassembled WGS sequence"/>
</dbReference>
<keyword evidence="6" id="KW-0472">Membrane</keyword>
<feature type="signal peptide" evidence="8">
    <location>
        <begin position="1"/>
        <end position="23"/>
    </location>
</feature>
<dbReference type="RefSeq" id="WP_234947383.1">
    <property type="nucleotide sequence ID" value="NZ_FSRE01000003.1"/>
</dbReference>
<dbReference type="InterPro" id="IPR005017">
    <property type="entry name" value="OMPP1/FadL/TodX"/>
</dbReference>
<keyword evidence="3" id="KW-1134">Transmembrane beta strand</keyword>
<keyword evidence="10" id="KW-1185">Reference proteome</keyword>
<dbReference type="GO" id="GO:0009279">
    <property type="term" value="C:cell outer membrane"/>
    <property type="evidence" value="ECO:0007669"/>
    <property type="project" value="UniProtKB-SubCell"/>
</dbReference>
<keyword evidence="7" id="KW-0998">Cell outer membrane</keyword>
<organism evidence="9 10">
    <name type="scientific">Sulfurivirga caldicuralii</name>
    <dbReference type="NCBI Taxonomy" id="364032"/>
    <lineage>
        <taxon>Bacteria</taxon>
        <taxon>Pseudomonadati</taxon>
        <taxon>Pseudomonadota</taxon>
        <taxon>Gammaproteobacteria</taxon>
        <taxon>Thiotrichales</taxon>
        <taxon>Piscirickettsiaceae</taxon>
        <taxon>Sulfurivirga</taxon>
    </lineage>
</organism>
<comment type="subcellular location">
    <subcellularLocation>
        <location evidence="1">Cell outer membrane</location>
        <topology evidence="1">Multi-pass membrane protein</topology>
    </subcellularLocation>
</comment>
<dbReference type="GO" id="GO:0015483">
    <property type="term" value="F:long-chain fatty acid transporting porin activity"/>
    <property type="evidence" value="ECO:0007669"/>
    <property type="project" value="TreeGrafter"/>
</dbReference>
<keyword evidence="5 8" id="KW-0732">Signal</keyword>
<evidence type="ECO:0000256" key="6">
    <source>
        <dbReference type="ARBA" id="ARBA00023136"/>
    </source>
</evidence>
<comment type="similarity">
    <text evidence="2">Belongs to the OmpP1/FadL family.</text>
</comment>
<evidence type="ECO:0000256" key="4">
    <source>
        <dbReference type="ARBA" id="ARBA00022692"/>
    </source>
</evidence>
<dbReference type="PANTHER" id="PTHR35093">
    <property type="entry name" value="OUTER MEMBRANE PROTEIN NMB0088-RELATED"/>
    <property type="match status" value="1"/>
</dbReference>
<dbReference type="STRING" id="364032.SAMN05443662_1328"/>
<proteinExistence type="inferred from homology"/>
<feature type="chain" id="PRO_5013088281" evidence="8">
    <location>
        <begin position="24"/>
        <end position="428"/>
    </location>
</feature>
<reference evidence="9 10" key="1">
    <citation type="submission" date="2016-11" db="EMBL/GenBank/DDBJ databases">
        <authorList>
            <person name="Jaros S."/>
            <person name="Januszkiewicz K."/>
            <person name="Wedrychowicz H."/>
        </authorList>
    </citation>
    <scope>NUCLEOTIDE SEQUENCE [LARGE SCALE GENOMIC DNA]</scope>
    <source>
        <strain evidence="9 10">DSM 17737</strain>
    </source>
</reference>
<dbReference type="SUPFAM" id="SSF56935">
    <property type="entry name" value="Porins"/>
    <property type="match status" value="1"/>
</dbReference>
<evidence type="ECO:0000256" key="7">
    <source>
        <dbReference type="ARBA" id="ARBA00023237"/>
    </source>
</evidence>
<evidence type="ECO:0000256" key="8">
    <source>
        <dbReference type="SAM" id="SignalP"/>
    </source>
</evidence>